<comment type="caution">
    <text evidence="3">The sequence shown here is derived from an EMBL/GenBank/DDBJ whole genome shotgun (WGS) entry which is preliminary data.</text>
</comment>
<feature type="region of interest" description="Disordered" evidence="1">
    <location>
        <begin position="301"/>
        <end position="325"/>
    </location>
</feature>
<proteinExistence type="predicted"/>
<dbReference type="GO" id="GO:0003676">
    <property type="term" value="F:nucleic acid binding"/>
    <property type="evidence" value="ECO:0007669"/>
    <property type="project" value="InterPro"/>
</dbReference>
<evidence type="ECO:0000313" key="3">
    <source>
        <dbReference type="EMBL" id="KAH0814794.1"/>
    </source>
</evidence>
<dbReference type="PANTHER" id="PTHR33939:SF1">
    <property type="entry name" value="DUF4371 DOMAIN-CONTAINING PROTEIN"/>
    <property type="match status" value="1"/>
</dbReference>
<organism evidence="3 4">
    <name type="scientific">Tenebrio molitor</name>
    <name type="common">Yellow mealworm beetle</name>
    <dbReference type="NCBI Taxonomy" id="7067"/>
    <lineage>
        <taxon>Eukaryota</taxon>
        <taxon>Metazoa</taxon>
        <taxon>Ecdysozoa</taxon>
        <taxon>Arthropoda</taxon>
        <taxon>Hexapoda</taxon>
        <taxon>Insecta</taxon>
        <taxon>Pterygota</taxon>
        <taxon>Neoptera</taxon>
        <taxon>Endopterygota</taxon>
        <taxon>Coleoptera</taxon>
        <taxon>Polyphaga</taxon>
        <taxon>Cucujiformia</taxon>
        <taxon>Tenebrionidae</taxon>
        <taxon>Tenebrio</taxon>
    </lineage>
</organism>
<gene>
    <name evidence="3" type="ORF">GEV33_007997</name>
</gene>
<dbReference type="InterPro" id="IPR036397">
    <property type="entry name" value="RNaseH_sf"/>
</dbReference>
<dbReference type="Gene3D" id="3.30.420.10">
    <property type="entry name" value="Ribonuclease H-like superfamily/Ribonuclease H"/>
    <property type="match status" value="1"/>
</dbReference>
<reference evidence="3" key="2">
    <citation type="submission" date="2021-08" db="EMBL/GenBank/DDBJ databases">
        <authorList>
            <person name="Eriksson T."/>
        </authorList>
    </citation>
    <scope>NUCLEOTIDE SEQUENCE</scope>
    <source>
        <strain evidence="3">Stoneville</strain>
        <tissue evidence="3">Whole head</tissue>
    </source>
</reference>
<evidence type="ECO:0000259" key="2">
    <source>
        <dbReference type="Pfam" id="PF13358"/>
    </source>
</evidence>
<sequence>MLMSSGLAKSLLDKKFFSCATIRQTRKFFPKNLLKSDKNMKVGDFDGCMSGTEDSISKWKDRGKKSVAVVLLESHDIRLKRIEYVKKITQLRNEHQNIVFTDETCIHSSHTQNKDRVDDRNCSLKGPISKGNGLIIVHAGDEMGFVNDALLIFKSGSKSGDYYVDMNITTFERWLRTKLIPNLPPNSVLVLDNASYHNIVDHKEPTNASKKCQMIEFLCSPEFNPIEKVWGIVKNWVATHNTTFKLKDVEELTRRKFNEMSVETWQNVCRNVVNVEKNFIEKEHLFDDAMDHLQFAVNTDSSDEEWDSEDNVDMSGVVPLDSDSE</sequence>
<dbReference type="Pfam" id="PF13358">
    <property type="entry name" value="DDE_3"/>
    <property type="match status" value="1"/>
</dbReference>
<feature type="compositionally biased region" description="Acidic residues" evidence="1">
    <location>
        <begin position="301"/>
        <end position="312"/>
    </location>
</feature>
<feature type="domain" description="Tc1-like transposase DDE" evidence="2">
    <location>
        <begin position="165"/>
        <end position="242"/>
    </location>
</feature>
<dbReference type="PANTHER" id="PTHR33939">
    <property type="entry name" value="PROTEIN CBG22215"/>
    <property type="match status" value="1"/>
</dbReference>
<name>A0A8J6LAG8_TENMO</name>
<dbReference type="Proteomes" id="UP000719412">
    <property type="component" value="Unassembled WGS sequence"/>
</dbReference>
<dbReference type="EMBL" id="JABDTM020023923">
    <property type="protein sequence ID" value="KAH0814794.1"/>
    <property type="molecule type" value="Genomic_DNA"/>
</dbReference>
<keyword evidence="4" id="KW-1185">Reference proteome</keyword>
<accession>A0A8J6LAG8</accession>
<dbReference type="InterPro" id="IPR038717">
    <property type="entry name" value="Tc1-like_DDE_dom"/>
</dbReference>
<reference evidence="3" key="1">
    <citation type="journal article" date="2020" name="J Insects Food Feed">
        <title>The yellow mealworm (Tenebrio molitor) genome: a resource for the emerging insects as food and feed industry.</title>
        <authorList>
            <person name="Eriksson T."/>
            <person name="Andere A."/>
            <person name="Kelstrup H."/>
            <person name="Emery V."/>
            <person name="Picard C."/>
        </authorList>
    </citation>
    <scope>NUCLEOTIDE SEQUENCE</scope>
    <source>
        <strain evidence="3">Stoneville</strain>
        <tissue evidence="3">Whole head</tissue>
    </source>
</reference>
<dbReference type="AlphaFoldDB" id="A0A8J6LAG8"/>
<evidence type="ECO:0000256" key="1">
    <source>
        <dbReference type="SAM" id="MobiDB-lite"/>
    </source>
</evidence>
<protein>
    <recommendedName>
        <fullName evidence="2">Tc1-like transposase DDE domain-containing protein</fullName>
    </recommendedName>
</protein>
<evidence type="ECO:0000313" key="4">
    <source>
        <dbReference type="Proteomes" id="UP000719412"/>
    </source>
</evidence>